<dbReference type="SUPFAM" id="SSF53756">
    <property type="entry name" value="UDP-Glycosyltransferase/glycogen phosphorylase"/>
    <property type="match status" value="1"/>
</dbReference>
<evidence type="ECO:0000313" key="2">
    <source>
        <dbReference type="Proteomes" id="UP000015502"/>
    </source>
</evidence>
<dbReference type="PaxDb" id="523849-OCC_01439"/>
<dbReference type="PANTHER" id="PTHR12526">
    <property type="entry name" value="GLYCOSYLTRANSFERASE"/>
    <property type="match status" value="1"/>
</dbReference>
<dbReference type="CDD" id="cd03801">
    <property type="entry name" value="GT4_PimA-like"/>
    <property type="match status" value="1"/>
</dbReference>
<dbReference type="EMBL" id="CP006670">
    <property type="protein sequence ID" value="EHR79151.1"/>
    <property type="molecule type" value="Genomic_DNA"/>
</dbReference>
<dbReference type="GeneID" id="16549351"/>
<reference evidence="1 2" key="1">
    <citation type="journal article" date="2012" name="J. Bacteriol.">
        <title>Genome sequence of the model hyperthermophilic archaeon Thermococcus litoralis NS-C.</title>
        <authorList>
            <person name="Gardner A.F."/>
            <person name="Kumar S."/>
            <person name="Perler F.B."/>
        </authorList>
    </citation>
    <scope>NUCLEOTIDE SEQUENCE [LARGE SCALE GENOMIC DNA]</scope>
    <source>
        <strain evidence="2">ATCC 51850 / DSM 5473 / JCM 8560 / NS-C</strain>
    </source>
</reference>
<proteinExistence type="predicted"/>
<organism evidence="1 2">
    <name type="scientific">Thermococcus litoralis (strain ATCC 51850 / DSM 5473 / JCM 8560 / NS-C)</name>
    <dbReference type="NCBI Taxonomy" id="523849"/>
    <lineage>
        <taxon>Archaea</taxon>
        <taxon>Methanobacteriati</taxon>
        <taxon>Methanobacteriota</taxon>
        <taxon>Thermococci</taxon>
        <taxon>Thermococcales</taxon>
        <taxon>Thermococcaceae</taxon>
        <taxon>Thermococcus</taxon>
    </lineage>
</organism>
<dbReference type="Proteomes" id="UP000015502">
    <property type="component" value="Chromosome"/>
</dbReference>
<protein>
    <submittedName>
        <fullName evidence="1">Glycosyl transferase</fullName>
    </submittedName>
</protein>
<dbReference type="KEGG" id="tlt:OCC_01439"/>
<sequence length="383" mass="44220">MSEVIYTIGTVLFGGGIGDTAYYEVEGLYRNGALRYAIAYDYKQNKVPSSKIKRLKYLKYLDMPLGFTRARIFPVLPQYEVMNNLFDSIASRYVDGAEVFYGWMNMSLNQIKRAKKLGIKTIVECASSYPLYQLKILEEEYRKWNIPFKIRSQKIYLKALKEIKEADFIKIPSDFVQETFIKNGIPEEKLIKIPFGVDLEKFQPKDNYNNEIFRAVFVGTVSIRKGVPYLLKAWSELNLKDAQLYVVGAISPDVKMIIAKYSKLKSIIFTGRVKDIVPILRESDVFVFPSIEEGSALVTYEAMASGLPSVVTYNSGSIVRDEKDGFVIPIRDVKSLKDRIQYFYDNPSEVKRMGKNARKHVEEYTWYNYGENLYNELKRFGLL</sequence>
<accession>H3ZLL3</accession>
<dbReference type="AlphaFoldDB" id="H3ZLL3"/>
<dbReference type="Pfam" id="PF13692">
    <property type="entry name" value="Glyco_trans_1_4"/>
    <property type="match status" value="1"/>
</dbReference>
<dbReference type="STRING" id="523849.OCC_01439"/>
<dbReference type="GO" id="GO:0016740">
    <property type="term" value="F:transferase activity"/>
    <property type="evidence" value="ECO:0007669"/>
    <property type="project" value="UniProtKB-KW"/>
</dbReference>
<dbReference type="RefSeq" id="WP_004067328.1">
    <property type="nucleotide sequence ID" value="NC_022084.1"/>
</dbReference>
<evidence type="ECO:0000313" key="1">
    <source>
        <dbReference type="EMBL" id="EHR79151.1"/>
    </source>
</evidence>
<dbReference type="HOGENOM" id="CLU_009583_37_1_2"/>
<dbReference type="Gene3D" id="3.40.50.2000">
    <property type="entry name" value="Glycogen Phosphorylase B"/>
    <property type="match status" value="2"/>
</dbReference>
<gene>
    <name evidence="1" type="ORF">OCC_01439</name>
</gene>
<keyword evidence="1" id="KW-0808">Transferase</keyword>
<name>H3ZLL3_THELN</name>
<keyword evidence="2" id="KW-1185">Reference proteome</keyword>